<evidence type="ECO:0000313" key="9">
    <source>
        <dbReference type="Proteomes" id="UP001152320"/>
    </source>
</evidence>
<dbReference type="SUPFAM" id="SSF57850">
    <property type="entry name" value="RING/U-box"/>
    <property type="match status" value="1"/>
</dbReference>
<dbReference type="InterPro" id="IPR047153">
    <property type="entry name" value="TRIM45/56/19-like"/>
</dbReference>
<name>A0A9Q1BTF4_HOLLE</name>
<keyword evidence="5" id="KW-0175">Coiled coil</keyword>
<proteinExistence type="predicted"/>
<dbReference type="SMART" id="SM00184">
    <property type="entry name" value="RING"/>
    <property type="match status" value="1"/>
</dbReference>
<evidence type="ECO:0000256" key="5">
    <source>
        <dbReference type="SAM" id="Coils"/>
    </source>
</evidence>
<dbReference type="EMBL" id="JAIZAY010000012">
    <property type="protein sequence ID" value="KAJ8032330.1"/>
    <property type="molecule type" value="Genomic_DNA"/>
</dbReference>
<sequence>MAATSQLQDIDDKFCLCSICLEQLKEPKQLPCLHRFCKDCLRSIIEGSYDVIKCPECREEIQIPTNGVDGFKTDFYSKNLVEYVQIQQSLKSDEIRKCYGCSKHLRVAAYCFKCNDFLCKDCHNFHVTNKIIKDHQKHTLSLEDIEVKNITIEKLTSMRDAPRCHIHLEEISKLYCETCCNLPICLACMLGEHKGHKLHEVKALAKLKREDLTKQLKALKEIEKNMKPIPPRQVKEKLILNVNIEKGKVIKMHEEKYQNVTTKIQNTEERRQQVKQEKRNTEKKTLDSLRREMEKEIQGVKEKYDEIFKMKKIEINDSYQAQESSLKKEEAKLRDKRERFDQDKIELLNSIETQLNENLKIIETISKHFDNIKNRFETLNVLASSILASDNDWSAVQCIPDICTAATTLMKDLKKYFLGLKTLTDVTVNYKQYSVGKPSVTKLSEKFDKKISFNLPYQSVFGMTSSGDGNIVISGITSDLEASFIIVIDMNGRILKEEKTNTGEGCPFRYCQFLSQHKLATVCQPNEIGLYDILGGSYIKKNISDIINSWPKDRCVMCVATDPVNNHILVGGFDSRDVFVFDDQLKYLHILALPEVIKWPQDITFSDGHLLVCDCEGKKCYVTTIEGLESRLVGEFIKPNLEKDNYKPISVCTDGNGFVYMLWKDYGYPEQCCLVQYNYDGSKVLATRQLDEGAGLVSVVETFQGEKLLVATSNTRTIYLYDLIPED</sequence>
<dbReference type="PROSITE" id="PS00518">
    <property type="entry name" value="ZF_RING_1"/>
    <property type="match status" value="1"/>
</dbReference>
<dbReference type="GO" id="GO:0005654">
    <property type="term" value="C:nucleoplasm"/>
    <property type="evidence" value="ECO:0007669"/>
    <property type="project" value="TreeGrafter"/>
</dbReference>
<dbReference type="GO" id="GO:0008270">
    <property type="term" value="F:zinc ion binding"/>
    <property type="evidence" value="ECO:0007669"/>
    <property type="project" value="UniProtKB-KW"/>
</dbReference>
<organism evidence="8 9">
    <name type="scientific">Holothuria leucospilota</name>
    <name type="common">Black long sea cucumber</name>
    <name type="synonym">Mertensiothuria leucospilota</name>
    <dbReference type="NCBI Taxonomy" id="206669"/>
    <lineage>
        <taxon>Eukaryota</taxon>
        <taxon>Metazoa</taxon>
        <taxon>Echinodermata</taxon>
        <taxon>Eleutherozoa</taxon>
        <taxon>Echinozoa</taxon>
        <taxon>Holothuroidea</taxon>
        <taxon>Aspidochirotacea</taxon>
        <taxon>Aspidochirotida</taxon>
        <taxon>Holothuriidae</taxon>
        <taxon>Holothuria</taxon>
    </lineage>
</organism>
<dbReference type="InterPro" id="IPR011042">
    <property type="entry name" value="6-blade_b-propeller_TolB-like"/>
</dbReference>
<evidence type="ECO:0000256" key="4">
    <source>
        <dbReference type="PROSITE-ProRule" id="PRU00024"/>
    </source>
</evidence>
<dbReference type="CDD" id="cd16584">
    <property type="entry name" value="RING-HC_TRIM56_C-V"/>
    <property type="match status" value="1"/>
</dbReference>
<dbReference type="SMART" id="SM00336">
    <property type="entry name" value="BBOX"/>
    <property type="match status" value="2"/>
</dbReference>
<dbReference type="PANTHER" id="PTHR25462:SF296">
    <property type="entry name" value="MEIOTIC P26, ISOFORM F"/>
    <property type="match status" value="1"/>
</dbReference>
<dbReference type="PROSITE" id="PS50119">
    <property type="entry name" value="ZF_BBOX"/>
    <property type="match status" value="1"/>
</dbReference>
<evidence type="ECO:0000256" key="1">
    <source>
        <dbReference type="ARBA" id="ARBA00022723"/>
    </source>
</evidence>
<evidence type="ECO:0000256" key="2">
    <source>
        <dbReference type="ARBA" id="ARBA00022771"/>
    </source>
</evidence>
<evidence type="ECO:0000259" key="7">
    <source>
        <dbReference type="PROSITE" id="PS50119"/>
    </source>
</evidence>
<reference evidence="8" key="1">
    <citation type="submission" date="2021-10" db="EMBL/GenBank/DDBJ databases">
        <title>Tropical sea cucumber genome reveals ecological adaptation and Cuvierian tubules defense mechanism.</title>
        <authorList>
            <person name="Chen T."/>
        </authorList>
    </citation>
    <scope>NUCLEOTIDE SEQUENCE</scope>
    <source>
        <strain evidence="8">Nanhai2018</strain>
        <tissue evidence="8">Muscle</tissue>
    </source>
</reference>
<dbReference type="InterPro" id="IPR000315">
    <property type="entry name" value="Znf_B-box"/>
</dbReference>
<dbReference type="Gene3D" id="3.30.40.10">
    <property type="entry name" value="Zinc/RING finger domain, C3HC4 (zinc finger)"/>
    <property type="match status" value="1"/>
</dbReference>
<protein>
    <submittedName>
        <fullName evidence="8">E3 ubiquitin-protein ligase TRIM56</fullName>
    </submittedName>
</protein>
<dbReference type="Proteomes" id="UP001152320">
    <property type="component" value="Chromosome 12"/>
</dbReference>
<evidence type="ECO:0000313" key="8">
    <source>
        <dbReference type="EMBL" id="KAJ8032330.1"/>
    </source>
</evidence>
<gene>
    <name evidence="8" type="ORF">HOLleu_25829</name>
</gene>
<keyword evidence="1" id="KW-0479">Metal-binding</keyword>
<dbReference type="Pfam" id="PF00097">
    <property type="entry name" value="zf-C3HC4"/>
    <property type="match status" value="1"/>
</dbReference>
<dbReference type="GO" id="GO:0061630">
    <property type="term" value="F:ubiquitin protein ligase activity"/>
    <property type="evidence" value="ECO:0007669"/>
    <property type="project" value="TreeGrafter"/>
</dbReference>
<evidence type="ECO:0000259" key="6">
    <source>
        <dbReference type="PROSITE" id="PS50089"/>
    </source>
</evidence>
<evidence type="ECO:0000256" key="3">
    <source>
        <dbReference type="ARBA" id="ARBA00022833"/>
    </source>
</evidence>
<dbReference type="SUPFAM" id="SSF101898">
    <property type="entry name" value="NHL repeat"/>
    <property type="match status" value="1"/>
</dbReference>
<comment type="caution">
    <text evidence="8">The sequence shown here is derived from an EMBL/GenBank/DDBJ whole genome shotgun (WGS) entry which is preliminary data.</text>
</comment>
<accession>A0A9Q1BTF4</accession>
<feature type="domain" description="RING-type" evidence="6">
    <location>
        <begin position="17"/>
        <end position="58"/>
    </location>
</feature>
<feature type="coiled-coil region" evidence="5">
    <location>
        <begin position="250"/>
        <end position="346"/>
    </location>
</feature>
<dbReference type="PANTHER" id="PTHR25462">
    <property type="entry name" value="BONUS, ISOFORM C-RELATED"/>
    <property type="match status" value="1"/>
</dbReference>
<dbReference type="InterPro" id="IPR017907">
    <property type="entry name" value="Znf_RING_CS"/>
</dbReference>
<dbReference type="Gene3D" id="3.30.160.60">
    <property type="entry name" value="Classic Zinc Finger"/>
    <property type="match status" value="1"/>
</dbReference>
<dbReference type="Pfam" id="PF00643">
    <property type="entry name" value="zf-B_box"/>
    <property type="match status" value="1"/>
</dbReference>
<dbReference type="SUPFAM" id="SSF57845">
    <property type="entry name" value="B-box zinc-binding domain"/>
    <property type="match status" value="1"/>
</dbReference>
<dbReference type="Gene3D" id="2.120.10.30">
    <property type="entry name" value="TolB, C-terminal domain"/>
    <property type="match status" value="1"/>
</dbReference>
<keyword evidence="9" id="KW-1185">Reference proteome</keyword>
<feature type="domain" description="B box-type" evidence="7">
    <location>
        <begin position="93"/>
        <end position="140"/>
    </location>
</feature>
<dbReference type="AlphaFoldDB" id="A0A9Q1BTF4"/>
<keyword evidence="3" id="KW-0862">Zinc</keyword>
<dbReference type="InterPro" id="IPR001841">
    <property type="entry name" value="Znf_RING"/>
</dbReference>
<dbReference type="InterPro" id="IPR013083">
    <property type="entry name" value="Znf_RING/FYVE/PHD"/>
</dbReference>
<dbReference type="OrthoDB" id="261644at2759"/>
<dbReference type="PROSITE" id="PS50089">
    <property type="entry name" value="ZF_RING_2"/>
    <property type="match status" value="1"/>
</dbReference>
<dbReference type="InterPro" id="IPR018957">
    <property type="entry name" value="Znf_C3HC4_RING-type"/>
</dbReference>
<keyword evidence="2 4" id="KW-0863">Zinc-finger</keyword>